<dbReference type="AlphaFoldDB" id="A0AA88LNN8"/>
<dbReference type="PANTHER" id="PTHR24229">
    <property type="entry name" value="NEUROPEPTIDES RECEPTOR"/>
    <property type="match status" value="1"/>
</dbReference>
<feature type="transmembrane region" description="Helical" evidence="13">
    <location>
        <begin position="563"/>
        <end position="585"/>
    </location>
</feature>
<dbReference type="SMART" id="SM00714">
    <property type="entry name" value="LITAF"/>
    <property type="match status" value="1"/>
</dbReference>
<evidence type="ECO:0000313" key="17">
    <source>
        <dbReference type="Proteomes" id="UP001187415"/>
    </source>
</evidence>
<dbReference type="PRINTS" id="PR00589">
    <property type="entry name" value="SOMATOSTTN3R"/>
</dbReference>
<dbReference type="SUPFAM" id="SSF81321">
    <property type="entry name" value="Family A G protein-coupled receptor-like"/>
    <property type="match status" value="1"/>
</dbReference>
<evidence type="ECO:0000256" key="11">
    <source>
        <dbReference type="RuleBase" id="RU000688"/>
    </source>
</evidence>
<evidence type="ECO:0000259" key="15">
    <source>
        <dbReference type="PROSITE" id="PS51837"/>
    </source>
</evidence>
<dbReference type="PANTHER" id="PTHR24229:SF20">
    <property type="entry name" value="SOMATOSTATIN RECEPTOR TYPE 5"/>
    <property type="match status" value="1"/>
</dbReference>
<evidence type="ECO:0000256" key="6">
    <source>
        <dbReference type="ARBA" id="ARBA00023136"/>
    </source>
</evidence>
<evidence type="ECO:0000256" key="1">
    <source>
        <dbReference type="ARBA" id="ARBA00004651"/>
    </source>
</evidence>
<dbReference type="GO" id="GO:0042923">
    <property type="term" value="F:neuropeptide binding"/>
    <property type="evidence" value="ECO:0007669"/>
    <property type="project" value="TreeGrafter"/>
</dbReference>
<comment type="similarity">
    <text evidence="11">Belongs to the G-protein coupled receptor 1 family.</text>
</comment>
<dbReference type="Gene3D" id="1.20.1070.10">
    <property type="entry name" value="Rhodopsin 7-helix transmembrane proteins"/>
    <property type="match status" value="1"/>
</dbReference>
<feature type="transmembrane region" description="Helical" evidence="13">
    <location>
        <begin position="205"/>
        <end position="235"/>
    </location>
</feature>
<evidence type="ECO:0000256" key="4">
    <source>
        <dbReference type="ARBA" id="ARBA00022989"/>
    </source>
</evidence>
<evidence type="ECO:0000256" key="5">
    <source>
        <dbReference type="ARBA" id="ARBA00023040"/>
    </source>
</evidence>
<evidence type="ECO:0000256" key="10">
    <source>
        <dbReference type="ARBA" id="ARBA00023224"/>
    </source>
</evidence>
<protein>
    <recommendedName>
        <fullName evidence="18">G-protein coupled receptors family 1 profile domain-containing protein</fullName>
    </recommendedName>
</protein>
<dbReference type="GO" id="GO:0043005">
    <property type="term" value="C:neuron projection"/>
    <property type="evidence" value="ECO:0007669"/>
    <property type="project" value="TreeGrafter"/>
</dbReference>
<dbReference type="SMART" id="SM01381">
    <property type="entry name" value="7TM_GPCR_Srsx"/>
    <property type="match status" value="1"/>
</dbReference>
<feature type="transmembrane region" description="Helical" evidence="13">
    <location>
        <begin position="256"/>
        <end position="276"/>
    </location>
</feature>
<keyword evidence="2" id="KW-1003">Cell membrane</keyword>
<reference evidence="16" key="1">
    <citation type="submission" date="2023-07" db="EMBL/GenBank/DDBJ databases">
        <title>Chromosome-level Genome Assembly of Striped Snakehead (Channa striata).</title>
        <authorList>
            <person name="Liu H."/>
        </authorList>
    </citation>
    <scope>NUCLEOTIDE SEQUENCE</scope>
    <source>
        <strain evidence="16">Gz</strain>
        <tissue evidence="16">Muscle</tissue>
    </source>
</reference>
<feature type="transmembrane region" description="Helical" evidence="13">
    <location>
        <begin position="132"/>
        <end position="151"/>
    </location>
</feature>
<sequence length="610" mass="67228">MEPLEKSHWVPLSSDPNSSSPFFFSPQRLANISSNLSTQSVPFQGGSTLITALISLTVFIVGLTGNTLAIYVVLRYAKMKTVTNIYILNLAVADELYIIGLPFLTTQNVLSYWPFGSFLCRVVMTADSMNQFTSIFCLTVMSIDRYLAVVHPIRSTKWRHPRIAKVVSAAVWAVSFVVVLPVVIFSDVQDTFNSCNMIWPEPTHVWSTAFILYTATVGFFGPLLIICLCYLLIIIKVKSSGARAGFPKRRRSERKVTRMVVVIVVVFVLCWLPFFIINMVNLVVIIPESSVTAGIYFFAVILSYANSCANPVLYGFLSDNFKQSFRKVLCVRSVRCKANGVDDGDPSAPRTEKTTAQDWILLSPRNQVSRDPQISQISPHPPSSPSAHTTAELHRATPTCQSPSTRPGFGPTSSMETVAAASMGNSMVTPAEPPTITELTTPTFSASNALQEHPRGGSCAVTCWPLHSEIMEKGQPPPPAVQIAVISPPYPAVPAEQTPGLYPYPSQPAQQPVYQYSAQQPQVVQPVNQPVVVQKLPTDTPGQMTCPSCRNTVVTTMEYKSGLLTWLICGILALLIFWPCCWIPFCLDATKDIEHVCPVCHYVLRVNKRI</sequence>
<keyword evidence="7" id="KW-1015">Disulfide bond</keyword>
<dbReference type="InterPro" id="IPR000276">
    <property type="entry name" value="GPCR_Rhodpsn"/>
</dbReference>
<comment type="caution">
    <text evidence="16">The sequence shown here is derived from an EMBL/GenBank/DDBJ whole genome shotgun (WGS) entry which is preliminary data.</text>
</comment>
<keyword evidence="10 11" id="KW-0807">Transducer</keyword>
<evidence type="ECO:0000256" key="3">
    <source>
        <dbReference type="ARBA" id="ARBA00022692"/>
    </source>
</evidence>
<feature type="region of interest" description="Disordered" evidence="12">
    <location>
        <begin position="339"/>
        <end position="413"/>
    </location>
</feature>
<dbReference type="GO" id="GO:0050796">
    <property type="term" value="P:regulation of insulin secretion"/>
    <property type="evidence" value="ECO:0007669"/>
    <property type="project" value="TreeGrafter"/>
</dbReference>
<feature type="transmembrane region" description="Helical" evidence="13">
    <location>
        <begin position="86"/>
        <end position="105"/>
    </location>
</feature>
<dbReference type="InterPro" id="IPR006629">
    <property type="entry name" value="LITAF"/>
</dbReference>
<keyword evidence="9" id="KW-0325">Glycoprotein</keyword>
<evidence type="ECO:0000259" key="14">
    <source>
        <dbReference type="PROSITE" id="PS50262"/>
    </source>
</evidence>
<gene>
    <name evidence="16" type="ORF">Q5P01_026290</name>
</gene>
<dbReference type="EMBL" id="JAUPFM010000022">
    <property type="protein sequence ID" value="KAK2815823.1"/>
    <property type="molecule type" value="Genomic_DNA"/>
</dbReference>
<dbReference type="FunFam" id="1.20.1070.10:FF:000039">
    <property type="entry name" value="somatostatin receptor type 2"/>
    <property type="match status" value="1"/>
</dbReference>
<dbReference type="GO" id="GO:0005886">
    <property type="term" value="C:plasma membrane"/>
    <property type="evidence" value="ECO:0007669"/>
    <property type="project" value="UniProtKB-SubCell"/>
</dbReference>
<feature type="transmembrane region" description="Helical" evidence="13">
    <location>
        <begin position="163"/>
        <end position="185"/>
    </location>
</feature>
<dbReference type="Pfam" id="PF10601">
    <property type="entry name" value="zf-LITAF-like"/>
    <property type="match status" value="1"/>
</dbReference>
<dbReference type="Proteomes" id="UP001187415">
    <property type="component" value="Unassembled WGS sequence"/>
</dbReference>
<organism evidence="16 17">
    <name type="scientific">Channa striata</name>
    <name type="common">Snakehead murrel</name>
    <name type="synonym">Ophicephalus striatus</name>
    <dbReference type="NCBI Taxonomy" id="64152"/>
    <lineage>
        <taxon>Eukaryota</taxon>
        <taxon>Metazoa</taxon>
        <taxon>Chordata</taxon>
        <taxon>Craniata</taxon>
        <taxon>Vertebrata</taxon>
        <taxon>Euteleostomi</taxon>
        <taxon>Actinopterygii</taxon>
        <taxon>Neopterygii</taxon>
        <taxon>Teleostei</taxon>
        <taxon>Neoteleostei</taxon>
        <taxon>Acanthomorphata</taxon>
        <taxon>Anabantaria</taxon>
        <taxon>Anabantiformes</taxon>
        <taxon>Channoidei</taxon>
        <taxon>Channidae</taxon>
        <taxon>Channa</taxon>
    </lineage>
</organism>
<evidence type="ECO:0008006" key="18">
    <source>
        <dbReference type="Google" id="ProtNLM"/>
    </source>
</evidence>
<dbReference type="PROSITE" id="PS50262">
    <property type="entry name" value="G_PROTEIN_RECEP_F1_2"/>
    <property type="match status" value="1"/>
</dbReference>
<keyword evidence="4 13" id="KW-1133">Transmembrane helix</keyword>
<evidence type="ECO:0000256" key="13">
    <source>
        <dbReference type="SAM" id="Phobius"/>
    </source>
</evidence>
<dbReference type="InterPro" id="IPR017452">
    <property type="entry name" value="GPCR_Rhodpsn_7TM"/>
</dbReference>
<dbReference type="PROSITE" id="PS51837">
    <property type="entry name" value="LITAF"/>
    <property type="match status" value="1"/>
</dbReference>
<dbReference type="PRINTS" id="PR00246">
    <property type="entry name" value="SOMATOSTATNR"/>
</dbReference>
<keyword evidence="3 11" id="KW-0812">Transmembrane</keyword>
<evidence type="ECO:0000256" key="12">
    <source>
        <dbReference type="SAM" id="MobiDB-lite"/>
    </source>
</evidence>
<dbReference type="GO" id="GO:0004994">
    <property type="term" value="F:somatostatin receptor activity"/>
    <property type="evidence" value="ECO:0007669"/>
    <property type="project" value="InterPro"/>
</dbReference>
<proteinExistence type="inferred from homology"/>
<accession>A0AA88LNN8</accession>
<dbReference type="InterPro" id="IPR000586">
    <property type="entry name" value="Somatstn_rcpt"/>
</dbReference>
<evidence type="ECO:0000313" key="16">
    <source>
        <dbReference type="EMBL" id="KAK2815823.1"/>
    </source>
</evidence>
<keyword evidence="5 11" id="KW-0297">G-protein coupled receptor</keyword>
<dbReference type="PROSITE" id="PS00237">
    <property type="entry name" value="G_PROTEIN_RECEP_F1_1"/>
    <property type="match status" value="1"/>
</dbReference>
<feature type="compositionally biased region" description="Polar residues" evidence="12">
    <location>
        <begin position="398"/>
        <end position="413"/>
    </location>
</feature>
<feature type="transmembrane region" description="Helical" evidence="13">
    <location>
        <begin position="49"/>
        <end position="74"/>
    </location>
</feature>
<dbReference type="InterPro" id="IPR001856">
    <property type="entry name" value="Somatstn_rcpt_3"/>
</dbReference>
<keyword evidence="8 11" id="KW-0675">Receptor</keyword>
<evidence type="ECO:0000256" key="9">
    <source>
        <dbReference type="ARBA" id="ARBA00023180"/>
    </source>
</evidence>
<feature type="domain" description="G-protein coupled receptors family 1 profile" evidence="14">
    <location>
        <begin position="65"/>
        <end position="314"/>
    </location>
</feature>
<name>A0AA88LNN8_CHASR</name>
<keyword evidence="6 13" id="KW-0472">Membrane</keyword>
<evidence type="ECO:0000256" key="8">
    <source>
        <dbReference type="ARBA" id="ARBA00023170"/>
    </source>
</evidence>
<evidence type="ECO:0000256" key="7">
    <source>
        <dbReference type="ARBA" id="ARBA00023157"/>
    </source>
</evidence>
<dbReference type="PRINTS" id="PR00237">
    <property type="entry name" value="GPCRRHODOPSN"/>
</dbReference>
<evidence type="ECO:0000256" key="2">
    <source>
        <dbReference type="ARBA" id="ARBA00022475"/>
    </source>
</evidence>
<keyword evidence="17" id="KW-1185">Reference proteome</keyword>
<comment type="subcellular location">
    <subcellularLocation>
        <location evidence="1">Cell membrane</location>
        <topology evidence="1">Multi-pass membrane protein</topology>
    </subcellularLocation>
</comment>
<feature type="transmembrane region" description="Helical" evidence="13">
    <location>
        <begin position="296"/>
        <end position="317"/>
    </location>
</feature>
<dbReference type="GO" id="GO:0071385">
    <property type="term" value="P:cellular response to glucocorticoid stimulus"/>
    <property type="evidence" value="ECO:0007669"/>
    <property type="project" value="TreeGrafter"/>
</dbReference>
<feature type="domain" description="LITAF" evidence="15">
    <location>
        <begin position="527"/>
        <end position="609"/>
    </location>
</feature>
<dbReference type="Pfam" id="PF00001">
    <property type="entry name" value="7tm_1"/>
    <property type="match status" value="1"/>
</dbReference>